<name>A0A2H1BTQ7_FASHE</name>
<dbReference type="Proteomes" id="UP000230066">
    <property type="component" value="Unassembled WGS sequence"/>
</dbReference>
<proteinExistence type="predicted"/>
<dbReference type="CDD" id="cd00054">
    <property type="entry name" value="EGF_CA"/>
    <property type="match status" value="1"/>
</dbReference>
<sequence length="347" mass="38131">MQVSLNQEPAEWNDQLLEATSALFQLLAKRLCQFVIGAAKHSSSKLLQRATCHVVRFRKGSVWADTELTTLQDAAVIPTNDEVSRELTSGATDFAASGEINVTYAFNVTTLQVQTVTTTTEPPVTTTTTRATTVTATKYRVYSVVARLYTGLVTMEWQDDLANNQSVLYANISKSFLNYMHWAAEYSGSEYLRGSNMVFKKFERGSVYSHVELQTQSSSARMPEEVASYLLLGSKNYVASSGVNVNTLVWFGNATAPSVYDTTPRTTCLEYNSTCSTHGRCVDTLNGHLCLCNTMWRDANPNDPGTNCVLSVGAIVLILALIILVGFIVAAVVVGTVRAKQFRHVWT</sequence>
<evidence type="ECO:0000313" key="1">
    <source>
        <dbReference type="EMBL" id="THD19084.1"/>
    </source>
</evidence>
<dbReference type="EMBL" id="JXXN02007422">
    <property type="protein sequence ID" value="THD19084.1"/>
    <property type="molecule type" value="Genomic_DNA"/>
</dbReference>
<keyword evidence="2" id="KW-1185">Reference proteome</keyword>
<evidence type="ECO:0000313" key="2">
    <source>
        <dbReference type="Proteomes" id="UP000230066"/>
    </source>
</evidence>
<reference evidence="1" key="1">
    <citation type="submission" date="2019-03" db="EMBL/GenBank/DDBJ databases">
        <title>Improved annotation for the trematode Fasciola hepatica.</title>
        <authorList>
            <person name="Choi Y.-J."/>
            <person name="Martin J."/>
            <person name="Mitreva M."/>
        </authorList>
    </citation>
    <scope>NUCLEOTIDE SEQUENCE [LARGE SCALE GENOMIC DNA]</scope>
</reference>
<comment type="caution">
    <text evidence="1">The sequence shown here is derived from an EMBL/GenBank/DDBJ whole genome shotgun (WGS) entry which is preliminary data.</text>
</comment>
<gene>
    <name evidence="1" type="ORF">D915_010212</name>
</gene>
<protein>
    <recommendedName>
        <fullName evidence="3">EGF-like domain-containing protein</fullName>
    </recommendedName>
</protein>
<organism evidence="1 2">
    <name type="scientific">Fasciola hepatica</name>
    <name type="common">Liver fluke</name>
    <dbReference type="NCBI Taxonomy" id="6192"/>
    <lineage>
        <taxon>Eukaryota</taxon>
        <taxon>Metazoa</taxon>
        <taxon>Spiralia</taxon>
        <taxon>Lophotrochozoa</taxon>
        <taxon>Platyhelminthes</taxon>
        <taxon>Trematoda</taxon>
        <taxon>Digenea</taxon>
        <taxon>Plagiorchiida</taxon>
        <taxon>Echinostomata</taxon>
        <taxon>Echinostomatoidea</taxon>
        <taxon>Fasciolidae</taxon>
        <taxon>Fasciola</taxon>
    </lineage>
</organism>
<accession>A0A2H1BTQ7</accession>
<dbReference type="AlphaFoldDB" id="A0A2H1BTQ7"/>
<evidence type="ECO:0008006" key="3">
    <source>
        <dbReference type="Google" id="ProtNLM"/>
    </source>
</evidence>